<dbReference type="AlphaFoldDB" id="A4I7N8"/>
<keyword evidence="6 9" id="KW-0508">mRNA splicing</keyword>
<dbReference type="SMART" id="SM00651">
    <property type="entry name" value="Sm"/>
    <property type="match status" value="1"/>
</dbReference>
<feature type="region of interest" description="Disordered" evidence="10">
    <location>
        <begin position="168"/>
        <end position="197"/>
    </location>
</feature>
<dbReference type="InterPro" id="IPR027141">
    <property type="entry name" value="LSm4/Sm_D1/D3"/>
</dbReference>
<keyword evidence="8 9" id="KW-0687">Ribonucleoprotein</keyword>
<reference evidence="12 13" key="1">
    <citation type="journal article" date="2007" name="Nat. Genet.">
        <title>Comparative genomic analysis of three Leishmania species that cause diverse human disease.</title>
        <authorList>
            <person name="Peacock C.S."/>
            <person name="Seeger K."/>
            <person name="Harris D."/>
            <person name="Murphy L."/>
            <person name="Ruiz J.C."/>
            <person name="Quail M.A."/>
            <person name="Peters N."/>
            <person name="Adlem E."/>
            <person name="Tivey A."/>
            <person name="Aslett M."/>
            <person name="Kerhornou A."/>
            <person name="Ivens A."/>
            <person name="Fraser A."/>
            <person name="Rajandream M.A."/>
            <person name="Carver T."/>
            <person name="Norbertczak H."/>
            <person name="Chillingworth T."/>
            <person name="Hance Z."/>
            <person name="Jagels K."/>
            <person name="Moule S."/>
            <person name="Ormond D."/>
            <person name="Rutter S."/>
            <person name="Squares R."/>
            <person name="Whitehead S."/>
            <person name="Rabbinowitsch E."/>
            <person name="Arrowsmith C."/>
            <person name="White B."/>
            <person name="Thurston S."/>
            <person name="Bringaud F."/>
            <person name="Baldauf S.L."/>
            <person name="Faulconbridge A."/>
            <person name="Jeffares D."/>
            <person name="Depledge D.P."/>
            <person name="Oyola S.O."/>
            <person name="Hilley J.D."/>
            <person name="Brito L.O."/>
            <person name="Tosi L.R."/>
            <person name="Barrell B."/>
            <person name="Cruz A.K."/>
            <person name="Mottram J.C."/>
            <person name="Smith D.F."/>
            <person name="Berriman M."/>
        </authorList>
    </citation>
    <scope>NUCLEOTIDE SEQUENCE [LARGE SCALE GENOMIC DNA]</scope>
    <source>
        <strain evidence="12 13">JPCM5</strain>
    </source>
</reference>
<keyword evidence="5 9" id="KW-0694">RNA-binding</keyword>
<dbReference type="InterPro" id="IPR047575">
    <property type="entry name" value="Sm"/>
</dbReference>
<sequence>MTSTTSCTNLNACLALTCFFNPSGLLSGSLAPLFCDSHPPFLLPPSLPTRMQAHLEAARGALHRIFCCYRAHPHSLKQTFRMSFARRPITPIEILRNCRGKEVSIELADGETVNGTVMRTDRAMNVVIKQCTRTGADGESFWKSRECFIRGASVKNVRMTDSALVAVPAPSKRKAAGGKGTDTHKEKSVGGGKRPRK</sequence>
<dbReference type="FunFam" id="2.30.30.100:FF:000093">
    <property type="entry name" value="U6 snRNA-associated Sm-like protein LSm4"/>
    <property type="match status" value="1"/>
</dbReference>
<dbReference type="eggNOG" id="KOG3293">
    <property type="taxonomic scope" value="Eukaryota"/>
</dbReference>
<comment type="subunit">
    <text evidence="9">LSm subunits form a heteromer with a doughnut shape.</text>
</comment>
<evidence type="ECO:0000256" key="9">
    <source>
        <dbReference type="RuleBase" id="RU365049"/>
    </source>
</evidence>
<dbReference type="OMA" id="PRISCAS"/>
<dbReference type="PROSITE" id="PS52002">
    <property type="entry name" value="SM"/>
    <property type="match status" value="1"/>
</dbReference>
<dbReference type="InterPro" id="IPR001163">
    <property type="entry name" value="Sm_dom_euk/arc"/>
</dbReference>
<keyword evidence="13" id="KW-1185">Reference proteome</keyword>
<evidence type="ECO:0000256" key="3">
    <source>
        <dbReference type="ARBA" id="ARBA00022664"/>
    </source>
</evidence>
<evidence type="ECO:0000313" key="12">
    <source>
        <dbReference type="EMBL" id="CAM70822.1"/>
    </source>
</evidence>
<evidence type="ECO:0000256" key="4">
    <source>
        <dbReference type="ARBA" id="ARBA00022728"/>
    </source>
</evidence>
<dbReference type="Gene3D" id="2.30.30.100">
    <property type="match status" value="1"/>
</dbReference>
<dbReference type="InterPro" id="IPR010920">
    <property type="entry name" value="LSM_dom_sf"/>
</dbReference>
<evidence type="ECO:0000256" key="6">
    <source>
        <dbReference type="ARBA" id="ARBA00023187"/>
    </source>
</evidence>
<dbReference type="GO" id="GO:0000398">
    <property type="term" value="P:mRNA splicing, via spliceosome"/>
    <property type="evidence" value="ECO:0007669"/>
    <property type="project" value="InterPro"/>
</dbReference>
<protein>
    <recommendedName>
        <fullName evidence="9">U6 snRNA-associated Sm-like protein LSm4</fullName>
    </recommendedName>
</protein>
<dbReference type="SUPFAM" id="SSF50182">
    <property type="entry name" value="Sm-like ribonucleoproteins"/>
    <property type="match status" value="1"/>
</dbReference>
<evidence type="ECO:0000256" key="2">
    <source>
        <dbReference type="ARBA" id="ARBA00006850"/>
    </source>
</evidence>
<dbReference type="GO" id="GO:0000956">
    <property type="term" value="P:nuclear-transcribed mRNA catabolic process"/>
    <property type="evidence" value="ECO:0007669"/>
    <property type="project" value="UniProtKB-UniRule"/>
</dbReference>
<dbReference type="GO" id="GO:0005681">
    <property type="term" value="C:spliceosomal complex"/>
    <property type="evidence" value="ECO:0007669"/>
    <property type="project" value="UniProtKB-UniRule"/>
</dbReference>
<dbReference type="PANTHER" id="PTHR23338">
    <property type="entry name" value="SMALL NUCLEAR RIBONUCLEOPROTEIN SM"/>
    <property type="match status" value="1"/>
</dbReference>
<accession>A4I7N8</accession>
<keyword evidence="7 9" id="KW-0539">Nucleus</keyword>
<dbReference type="InterPro" id="IPR034101">
    <property type="entry name" value="Lsm4"/>
</dbReference>
<dbReference type="CDD" id="cd01723">
    <property type="entry name" value="LSm4"/>
    <property type="match status" value="1"/>
</dbReference>
<evidence type="ECO:0000256" key="8">
    <source>
        <dbReference type="ARBA" id="ARBA00023274"/>
    </source>
</evidence>
<proteinExistence type="inferred from homology"/>
<gene>
    <name evidence="9" type="primary">LSM4</name>
    <name evidence="12" type="ORF">LINJ_32_0750</name>
</gene>
<dbReference type="Proteomes" id="UP000008153">
    <property type="component" value="Chromosome 32"/>
</dbReference>
<evidence type="ECO:0000256" key="10">
    <source>
        <dbReference type="SAM" id="MobiDB-lite"/>
    </source>
</evidence>
<dbReference type="Pfam" id="PF01423">
    <property type="entry name" value="LSM"/>
    <property type="match status" value="1"/>
</dbReference>
<comment type="subcellular location">
    <subcellularLocation>
        <location evidence="1 9">Nucleus</location>
    </subcellularLocation>
</comment>
<evidence type="ECO:0000256" key="5">
    <source>
        <dbReference type="ARBA" id="ARBA00022884"/>
    </source>
</evidence>
<keyword evidence="3 9" id="KW-0507">mRNA processing</keyword>
<dbReference type="RefSeq" id="XP_001467757.1">
    <property type="nucleotide sequence ID" value="XM_001467720.1"/>
</dbReference>
<dbReference type="EMBL" id="FR796464">
    <property type="protein sequence ID" value="CAM70822.1"/>
    <property type="molecule type" value="Genomic_DNA"/>
</dbReference>
<name>A4I7N8_LEIIN</name>
<dbReference type="GO" id="GO:0003723">
    <property type="term" value="F:RNA binding"/>
    <property type="evidence" value="ECO:0007669"/>
    <property type="project" value="UniProtKB-KW"/>
</dbReference>
<organism evidence="12 13">
    <name type="scientific">Leishmania infantum</name>
    <dbReference type="NCBI Taxonomy" id="5671"/>
    <lineage>
        <taxon>Eukaryota</taxon>
        <taxon>Discoba</taxon>
        <taxon>Euglenozoa</taxon>
        <taxon>Kinetoplastea</taxon>
        <taxon>Metakinetoplastina</taxon>
        <taxon>Trypanosomatida</taxon>
        <taxon>Trypanosomatidae</taxon>
        <taxon>Leishmaniinae</taxon>
        <taxon>Leishmania</taxon>
    </lineage>
</organism>
<evidence type="ECO:0000256" key="1">
    <source>
        <dbReference type="ARBA" id="ARBA00004123"/>
    </source>
</evidence>
<comment type="similarity">
    <text evidence="2 9">Belongs to the snRNP Sm proteins family.</text>
</comment>
<evidence type="ECO:0000259" key="11">
    <source>
        <dbReference type="PROSITE" id="PS52002"/>
    </source>
</evidence>
<dbReference type="InParanoid" id="A4I7N8"/>
<dbReference type="SMR" id="A4I7N8"/>
<dbReference type="KEGG" id="lif:LINJ_32_0750"/>
<feature type="domain" description="Sm" evidence="11">
    <location>
        <begin position="90"/>
        <end position="163"/>
    </location>
</feature>
<dbReference type="GeneID" id="5071815"/>
<dbReference type="STRING" id="5671.A4I7N8"/>
<keyword evidence="4 9" id="KW-0747">Spliceosome</keyword>
<comment type="function">
    <text evidence="9">Binds specifically to the 3'-terminal U-tract of U6 snRNA.</text>
</comment>
<evidence type="ECO:0000256" key="7">
    <source>
        <dbReference type="ARBA" id="ARBA00023242"/>
    </source>
</evidence>
<evidence type="ECO:0000313" key="13">
    <source>
        <dbReference type="Proteomes" id="UP000008153"/>
    </source>
</evidence>
<reference evidence="12 13" key="2">
    <citation type="journal article" date="2011" name="Genome Res.">
        <title>Chromosome and gene copy number variation allow major structural change between species and strains of Leishmania.</title>
        <authorList>
            <person name="Rogers M.B."/>
            <person name="Hilley J.D."/>
            <person name="Dickens N.J."/>
            <person name="Wilkes J."/>
            <person name="Bates P.A."/>
            <person name="Depledge D.P."/>
            <person name="Harris D."/>
            <person name="Her Y."/>
            <person name="Herzyk P."/>
            <person name="Imamura H."/>
            <person name="Otto T.D."/>
            <person name="Sanders M."/>
            <person name="Seeger K."/>
            <person name="Dujardin J.C."/>
            <person name="Berriman M."/>
            <person name="Smith D.F."/>
            <person name="Hertz-Fowler C."/>
            <person name="Mottram J.C."/>
        </authorList>
    </citation>
    <scope>NUCLEOTIDE SEQUENCE [LARGE SCALE GENOMIC DNA]</scope>
    <source>
        <strain evidence="12 13">JPCM5</strain>
    </source>
</reference>